<evidence type="ECO:0000313" key="4">
    <source>
        <dbReference type="Proteomes" id="UP000008021"/>
    </source>
</evidence>
<dbReference type="HOGENOM" id="CLU_2227484_0_0_1"/>
<dbReference type="GO" id="GO:0003729">
    <property type="term" value="F:mRNA binding"/>
    <property type="evidence" value="ECO:0007669"/>
    <property type="project" value="TreeGrafter"/>
</dbReference>
<evidence type="ECO:0000256" key="2">
    <source>
        <dbReference type="ARBA" id="ARBA00022946"/>
    </source>
</evidence>
<dbReference type="Gramene" id="OMERI09G02220.1">
    <property type="protein sequence ID" value="OMERI09G02220.1"/>
    <property type="gene ID" value="OMERI09G02220"/>
</dbReference>
<protein>
    <submittedName>
        <fullName evidence="3">Uncharacterized protein</fullName>
    </submittedName>
</protein>
<accession>A0A0E0EQ08</accession>
<keyword evidence="4" id="KW-1185">Reference proteome</keyword>
<dbReference type="Gene3D" id="1.25.40.10">
    <property type="entry name" value="Tetratricopeptide repeat domain"/>
    <property type="match status" value="1"/>
</dbReference>
<dbReference type="EnsemblPlants" id="OMERI09G02220.1">
    <property type="protein sequence ID" value="OMERI09G02220.1"/>
    <property type="gene ID" value="OMERI09G02220"/>
</dbReference>
<dbReference type="STRING" id="40149.A0A0E0EQ08"/>
<proteinExistence type="predicted"/>
<evidence type="ECO:0000256" key="1">
    <source>
        <dbReference type="ARBA" id="ARBA00022737"/>
    </source>
</evidence>
<dbReference type="Proteomes" id="UP000008021">
    <property type="component" value="Chromosome 9"/>
</dbReference>
<sequence>MAFSNGFCKIGQIEAAEMLVADLQVREVEINQIVFNKMIDGFSCKSLVDKSLEVKMVTYIVMIDGYIKKGSICEAERYSKEMEKILCSASLLAVCQWEDGCATGAF</sequence>
<dbReference type="PANTHER" id="PTHR47932">
    <property type="entry name" value="ATPASE EXPRESSION PROTEIN 3"/>
    <property type="match status" value="1"/>
</dbReference>
<keyword evidence="1" id="KW-0677">Repeat</keyword>
<keyword evidence="2" id="KW-0809">Transit peptide</keyword>
<dbReference type="PANTHER" id="PTHR47932:SF51">
    <property type="entry name" value="PENTACOTRIPEPTIDE-REPEAT REGION OF PRORP DOMAIN-CONTAINING PROTEIN"/>
    <property type="match status" value="1"/>
</dbReference>
<organism evidence="3">
    <name type="scientific">Oryza meridionalis</name>
    <dbReference type="NCBI Taxonomy" id="40149"/>
    <lineage>
        <taxon>Eukaryota</taxon>
        <taxon>Viridiplantae</taxon>
        <taxon>Streptophyta</taxon>
        <taxon>Embryophyta</taxon>
        <taxon>Tracheophyta</taxon>
        <taxon>Spermatophyta</taxon>
        <taxon>Magnoliopsida</taxon>
        <taxon>Liliopsida</taxon>
        <taxon>Poales</taxon>
        <taxon>Poaceae</taxon>
        <taxon>BOP clade</taxon>
        <taxon>Oryzoideae</taxon>
        <taxon>Oryzeae</taxon>
        <taxon>Oryzinae</taxon>
        <taxon>Oryza</taxon>
    </lineage>
</organism>
<dbReference type="InterPro" id="IPR002885">
    <property type="entry name" value="PPR_rpt"/>
</dbReference>
<dbReference type="AlphaFoldDB" id="A0A0E0EQ08"/>
<dbReference type="Pfam" id="PF01535">
    <property type="entry name" value="PPR"/>
    <property type="match status" value="2"/>
</dbReference>
<reference evidence="3" key="1">
    <citation type="submission" date="2015-04" db="UniProtKB">
        <authorList>
            <consortium name="EnsemblPlants"/>
        </authorList>
    </citation>
    <scope>IDENTIFICATION</scope>
</reference>
<dbReference type="InterPro" id="IPR011990">
    <property type="entry name" value="TPR-like_helical_dom_sf"/>
</dbReference>
<reference evidence="3" key="2">
    <citation type="submission" date="2018-05" db="EMBL/GenBank/DDBJ databases">
        <title>OmerRS3 (Oryza meridionalis Reference Sequence Version 3).</title>
        <authorList>
            <person name="Zhang J."/>
            <person name="Kudrna D."/>
            <person name="Lee S."/>
            <person name="Talag J."/>
            <person name="Welchert J."/>
            <person name="Wing R.A."/>
        </authorList>
    </citation>
    <scope>NUCLEOTIDE SEQUENCE [LARGE SCALE GENOMIC DNA]</scope>
    <source>
        <strain evidence="3">cv. OR44</strain>
    </source>
</reference>
<name>A0A0E0EQ08_9ORYZ</name>
<evidence type="ECO:0000313" key="3">
    <source>
        <dbReference type="EnsemblPlants" id="OMERI09G02220.1"/>
    </source>
</evidence>